<dbReference type="EMBL" id="CACSIK010000001">
    <property type="protein sequence ID" value="CAA0093070.1"/>
    <property type="molecule type" value="Genomic_DNA"/>
</dbReference>
<dbReference type="InterPro" id="IPR011032">
    <property type="entry name" value="GroES-like_sf"/>
</dbReference>
<dbReference type="EMBL" id="CACSIM010000004">
    <property type="protein sequence ID" value="CAA0110821.1"/>
    <property type="molecule type" value="Genomic_DNA"/>
</dbReference>
<evidence type="ECO:0000313" key="3">
    <source>
        <dbReference type="EMBL" id="CAA0093070.1"/>
    </source>
</evidence>
<dbReference type="PANTHER" id="PTHR43205:SF7">
    <property type="entry name" value="PROSTAGLANDIN REDUCTASE 1"/>
    <property type="match status" value="1"/>
</dbReference>
<dbReference type="Pfam" id="PF00107">
    <property type="entry name" value="ADH_zinc_N"/>
    <property type="match status" value="1"/>
</dbReference>
<dbReference type="CDD" id="cd05288">
    <property type="entry name" value="PGDH"/>
    <property type="match status" value="1"/>
</dbReference>
<reference evidence="5 6" key="1">
    <citation type="submission" date="2019-11" db="EMBL/GenBank/DDBJ databases">
        <authorList>
            <person name="Holert J."/>
        </authorList>
    </citation>
    <scope>NUCLEOTIDE SEQUENCE [LARGE SCALE GENOMIC DNA]</scope>
    <source>
        <strain evidence="4">BC3_2A</strain>
        <strain evidence="3">SB11_1A</strain>
    </source>
</reference>
<name>A0A5S9Q0F0_9GAMM</name>
<dbReference type="AlphaFoldDB" id="A0A5S9Q0F0"/>
<evidence type="ECO:0000313" key="6">
    <source>
        <dbReference type="Proteomes" id="UP000439591"/>
    </source>
</evidence>
<dbReference type="EC" id="1.-.-.-" evidence="4"/>
<organism evidence="4 6">
    <name type="scientific">Zhongshania aliphaticivorans</name>
    <dbReference type="NCBI Taxonomy" id="1470434"/>
    <lineage>
        <taxon>Bacteria</taxon>
        <taxon>Pseudomonadati</taxon>
        <taxon>Pseudomonadota</taxon>
        <taxon>Gammaproteobacteria</taxon>
        <taxon>Cellvibrionales</taxon>
        <taxon>Spongiibacteraceae</taxon>
        <taxon>Zhongshania</taxon>
    </lineage>
</organism>
<gene>
    <name evidence="4" type="primary">yfmJ_2</name>
    <name evidence="3" type="ORF">IHBHHGIJ_02412</name>
    <name evidence="4" type="ORF">KFEGEMFD_02599</name>
</gene>
<dbReference type="RefSeq" id="WP_159268955.1">
    <property type="nucleotide sequence ID" value="NZ_CACSIK010000001.1"/>
</dbReference>
<dbReference type="Proteomes" id="UP000435877">
    <property type="component" value="Unassembled WGS sequence"/>
</dbReference>
<dbReference type="InterPro" id="IPR020843">
    <property type="entry name" value="ER"/>
</dbReference>
<dbReference type="Gene3D" id="3.90.180.10">
    <property type="entry name" value="Medium-chain alcohol dehydrogenases, catalytic domain"/>
    <property type="match status" value="1"/>
</dbReference>
<keyword evidence="1 4" id="KW-0560">Oxidoreductase</keyword>
<sequence length="341" mass="36216">MIPNKYRQCVVASRPEQSVTLENFRLETVAMPDLVDGDVLVQTGSVMVNPPAVVALNRGVAKQPPVPVDSVMWGQGVGTVVASKNESFSVGDRVVGPLGWSEYRVFTGAELAQLRQNHLPAEVPATLALHVLGASGPTAYLGLIEHGKPKLGDTVLVSAAAGTVGSLVCQLALAAGCTVVGIMGSDEKGEWLSSLGVQHVINYKREDISARIAEVCPNGVDVYFDNVGGSTLEAALSNLAMHARVVLCGATSQYTDASPFKGPSNYFDLVHNEATMRGFHIFHYMEQIPAVIGRLVPLLKAGKLQFKEDVLEGIEHAPAALLRVMDGKNFGTQLVKMSATS</sequence>
<dbReference type="InterPro" id="IPR041694">
    <property type="entry name" value="ADH_N_2"/>
</dbReference>
<dbReference type="SUPFAM" id="SSF50129">
    <property type="entry name" value="GroES-like"/>
    <property type="match status" value="1"/>
</dbReference>
<dbReference type="SMART" id="SM00829">
    <property type="entry name" value="PKS_ER"/>
    <property type="match status" value="1"/>
</dbReference>
<evidence type="ECO:0000256" key="1">
    <source>
        <dbReference type="ARBA" id="ARBA00023002"/>
    </source>
</evidence>
<feature type="domain" description="Enoyl reductase (ER)" evidence="2">
    <location>
        <begin position="19"/>
        <end position="335"/>
    </location>
</feature>
<evidence type="ECO:0000313" key="5">
    <source>
        <dbReference type="Proteomes" id="UP000435877"/>
    </source>
</evidence>
<dbReference type="Pfam" id="PF16884">
    <property type="entry name" value="ADH_N_2"/>
    <property type="match status" value="1"/>
</dbReference>
<proteinExistence type="predicted"/>
<dbReference type="OrthoDB" id="9805663at2"/>
<dbReference type="Proteomes" id="UP000439591">
    <property type="component" value="Unassembled WGS sequence"/>
</dbReference>
<evidence type="ECO:0000313" key="4">
    <source>
        <dbReference type="EMBL" id="CAA0110821.1"/>
    </source>
</evidence>
<dbReference type="InterPro" id="IPR045010">
    <property type="entry name" value="MDR_fam"/>
</dbReference>
<dbReference type="Gene3D" id="3.40.50.720">
    <property type="entry name" value="NAD(P)-binding Rossmann-like Domain"/>
    <property type="match status" value="1"/>
</dbReference>
<dbReference type="GO" id="GO:0016628">
    <property type="term" value="F:oxidoreductase activity, acting on the CH-CH group of donors, NAD or NADP as acceptor"/>
    <property type="evidence" value="ECO:0007669"/>
    <property type="project" value="InterPro"/>
</dbReference>
<evidence type="ECO:0000259" key="2">
    <source>
        <dbReference type="SMART" id="SM00829"/>
    </source>
</evidence>
<dbReference type="InterPro" id="IPR036291">
    <property type="entry name" value="NAD(P)-bd_dom_sf"/>
</dbReference>
<dbReference type="PANTHER" id="PTHR43205">
    <property type="entry name" value="PROSTAGLANDIN REDUCTASE"/>
    <property type="match status" value="1"/>
</dbReference>
<dbReference type="SUPFAM" id="SSF51735">
    <property type="entry name" value="NAD(P)-binding Rossmann-fold domains"/>
    <property type="match status" value="1"/>
</dbReference>
<accession>A0A5S9Q0F0</accession>
<dbReference type="FunFam" id="3.40.50.720:FF:000121">
    <property type="entry name" value="Prostaglandin reductase 2"/>
    <property type="match status" value="1"/>
</dbReference>
<keyword evidence="5" id="KW-1185">Reference proteome</keyword>
<dbReference type="InterPro" id="IPR013149">
    <property type="entry name" value="ADH-like_C"/>
</dbReference>
<protein>
    <submittedName>
        <fullName evidence="4">NADP-dependent oxidoreductase YfmJ</fullName>
        <ecNumber evidence="4">1.-.-.-</ecNumber>
    </submittedName>
</protein>